<evidence type="ECO:0000256" key="2">
    <source>
        <dbReference type="SAM" id="SignalP"/>
    </source>
</evidence>
<protein>
    <recommendedName>
        <fullName evidence="7">Lipoprotein</fullName>
    </recommendedName>
</protein>
<proteinExistence type="predicted"/>
<dbReference type="EMBL" id="SNXJ01000001">
    <property type="protein sequence ID" value="TDP30228.1"/>
    <property type="molecule type" value="Genomic_DNA"/>
</dbReference>
<feature type="region of interest" description="Disordered" evidence="1">
    <location>
        <begin position="42"/>
        <end position="73"/>
    </location>
</feature>
<dbReference type="Proteomes" id="UP000255113">
    <property type="component" value="Unassembled WGS sequence"/>
</dbReference>
<feature type="signal peptide" evidence="2">
    <location>
        <begin position="1"/>
        <end position="21"/>
    </location>
</feature>
<sequence>MKKSIGIILFAIILSGCSARAVLVHKKVNYDPTQEARVRVYNSNGNSTTKVRNETSCQDLAQDPRKKRSRNPFSRENMYIGLPKRTLSNVTIGIPATERSVSALKRDSYTDTDSFREQVITANKPVTIQAGFHFTNEGMNSTQSMSCRIIGEFIPKAGKDYEVGFSHSNEGCRLFIYELASLKVAREDGVQAERANEIKYQRCTLN</sequence>
<dbReference type="Proteomes" id="UP000294683">
    <property type="component" value="Unassembled WGS sequence"/>
</dbReference>
<evidence type="ECO:0008006" key="7">
    <source>
        <dbReference type="Google" id="ProtNLM"/>
    </source>
</evidence>
<evidence type="ECO:0000313" key="4">
    <source>
        <dbReference type="EMBL" id="TDP30228.1"/>
    </source>
</evidence>
<evidence type="ECO:0000313" key="3">
    <source>
        <dbReference type="EMBL" id="SUB26728.1"/>
    </source>
</evidence>
<evidence type="ECO:0000256" key="1">
    <source>
        <dbReference type="SAM" id="MobiDB-lite"/>
    </source>
</evidence>
<keyword evidence="6" id="KW-1185">Reference proteome</keyword>
<dbReference type="PROSITE" id="PS51257">
    <property type="entry name" value="PROKAR_LIPOPROTEIN"/>
    <property type="match status" value="1"/>
</dbReference>
<accession>A0A379AWY1</accession>
<feature type="chain" id="PRO_5016903505" description="Lipoprotein" evidence="2">
    <location>
        <begin position="22"/>
        <end position="206"/>
    </location>
</feature>
<organism evidence="3 5">
    <name type="scientific">Avibacterium gallinarum</name>
    <name type="common">Pasteurella gallinarum</name>
    <dbReference type="NCBI Taxonomy" id="755"/>
    <lineage>
        <taxon>Bacteria</taxon>
        <taxon>Pseudomonadati</taxon>
        <taxon>Pseudomonadota</taxon>
        <taxon>Gammaproteobacteria</taxon>
        <taxon>Pasteurellales</taxon>
        <taxon>Pasteurellaceae</taxon>
        <taxon>Avibacterium</taxon>
    </lineage>
</organism>
<gene>
    <name evidence="4" type="ORF">EV689_101258</name>
    <name evidence="3" type="ORF">NCTC11188_01090</name>
</gene>
<reference evidence="4 6" key="2">
    <citation type="submission" date="2019-03" db="EMBL/GenBank/DDBJ databases">
        <title>Genomic Encyclopedia of Type Strains, Phase IV (KMG-IV): sequencing the most valuable type-strain genomes for metagenomic binning, comparative biology and taxonomic classification.</title>
        <authorList>
            <person name="Goeker M."/>
        </authorList>
    </citation>
    <scope>NUCLEOTIDE SEQUENCE [LARGE SCALE GENOMIC DNA]</scope>
    <source>
        <strain evidence="4 6">DSM 17481</strain>
    </source>
</reference>
<dbReference type="AlphaFoldDB" id="A0A379AWY1"/>
<keyword evidence="2" id="KW-0732">Signal</keyword>
<feature type="compositionally biased region" description="Polar residues" evidence="1">
    <location>
        <begin position="42"/>
        <end position="59"/>
    </location>
</feature>
<evidence type="ECO:0000313" key="6">
    <source>
        <dbReference type="Proteomes" id="UP000294683"/>
    </source>
</evidence>
<evidence type="ECO:0000313" key="5">
    <source>
        <dbReference type="Proteomes" id="UP000255113"/>
    </source>
</evidence>
<reference evidence="3 5" key="1">
    <citation type="submission" date="2018-06" db="EMBL/GenBank/DDBJ databases">
        <authorList>
            <consortium name="Pathogen Informatics"/>
            <person name="Doyle S."/>
        </authorList>
    </citation>
    <scope>NUCLEOTIDE SEQUENCE [LARGE SCALE GENOMIC DNA]</scope>
    <source>
        <strain evidence="3 5">NCTC11188</strain>
    </source>
</reference>
<name>A0A379AWY1_AVIGA</name>
<dbReference type="EMBL" id="UGSQ01000003">
    <property type="protein sequence ID" value="SUB26728.1"/>
    <property type="molecule type" value="Genomic_DNA"/>
</dbReference>